<dbReference type="InterPro" id="IPR026350">
    <property type="entry name" value="GxxExxY"/>
</dbReference>
<keyword evidence="2" id="KW-1185">Reference proteome</keyword>
<dbReference type="Proteomes" id="UP000031246">
    <property type="component" value="Unassembled WGS sequence"/>
</dbReference>
<dbReference type="RefSeq" id="WP_039476241.1">
    <property type="nucleotide sequence ID" value="NZ_JSYN01000013.1"/>
</dbReference>
<sequence length="134" mass="15330">MMNKTFLDNLEYKVTGACIEVHKILGPGLLESVYQKCLMRELELQCISFKAEHSILLSYKDVVLDTSLRADLVIENCMVLELKSVDSILPIHEAQILTYMKLLKAPKGLLINFNSTNIVQHGKRSFVSEFMYDF</sequence>
<dbReference type="Pfam" id="PF13366">
    <property type="entry name" value="PDDEXK_3"/>
    <property type="match status" value="1"/>
</dbReference>
<dbReference type="AlphaFoldDB" id="A0A0C1DIN2"/>
<comment type="caution">
    <text evidence="1">The sequence shown here is derived from an EMBL/GenBank/DDBJ whole genome shotgun (WGS) entry which is preliminary data.</text>
</comment>
<proteinExistence type="predicted"/>
<organism evidence="1 2">
    <name type="scientific">Pedobacter kyungheensis</name>
    <dbReference type="NCBI Taxonomy" id="1069985"/>
    <lineage>
        <taxon>Bacteria</taxon>
        <taxon>Pseudomonadati</taxon>
        <taxon>Bacteroidota</taxon>
        <taxon>Sphingobacteriia</taxon>
        <taxon>Sphingobacteriales</taxon>
        <taxon>Sphingobacteriaceae</taxon>
        <taxon>Pedobacter</taxon>
    </lineage>
</organism>
<reference evidence="1 2" key="1">
    <citation type="submission" date="2014-10" db="EMBL/GenBank/DDBJ databases">
        <title>Pedobacter Kyungheensis.</title>
        <authorList>
            <person name="Anderson B.M."/>
            <person name="Newman J.D."/>
        </authorList>
    </citation>
    <scope>NUCLEOTIDE SEQUENCE [LARGE SCALE GENOMIC DNA]</scope>
    <source>
        <strain evidence="1 2">KACC 16221</strain>
    </source>
</reference>
<name>A0A0C1DIN2_9SPHI</name>
<evidence type="ECO:0000313" key="1">
    <source>
        <dbReference type="EMBL" id="KIA93750.1"/>
    </source>
</evidence>
<evidence type="ECO:0000313" key="2">
    <source>
        <dbReference type="Proteomes" id="UP000031246"/>
    </source>
</evidence>
<protein>
    <submittedName>
        <fullName evidence="1">GxxExxY protein</fullName>
    </submittedName>
</protein>
<gene>
    <name evidence="1" type="ORF">OC25_11920</name>
</gene>
<dbReference type="NCBIfam" id="TIGR04256">
    <property type="entry name" value="GxxExxY"/>
    <property type="match status" value="1"/>
</dbReference>
<dbReference type="EMBL" id="JSYN01000013">
    <property type="protein sequence ID" value="KIA93750.1"/>
    <property type="molecule type" value="Genomic_DNA"/>
</dbReference>
<accession>A0A0C1DIN2</accession>